<dbReference type="GO" id="GO:0000981">
    <property type="term" value="F:DNA-binding transcription factor activity, RNA polymerase II-specific"/>
    <property type="evidence" value="ECO:0007669"/>
    <property type="project" value="TreeGrafter"/>
</dbReference>
<dbReference type="PANTHER" id="PTHR23043">
    <property type="entry name" value="HYPOXIA-INDUCIBLE FACTOR 1 ALPHA"/>
    <property type="match status" value="1"/>
</dbReference>
<dbReference type="CDD" id="cd00130">
    <property type="entry name" value="PAS"/>
    <property type="match status" value="2"/>
</dbReference>
<dbReference type="GO" id="GO:0010557">
    <property type="term" value="P:positive regulation of macromolecule biosynthetic process"/>
    <property type="evidence" value="ECO:0007669"/>
    <property type="project" value="UniProtKB-ARBA"/>
</dbReference>
<dbReference type="Proteomes" id="UP001201812">
    <property type="component" value="Unassembled WGS sequence"/>
</dbReference>
<keyword evidence="2" id="KW-0805">Transcription regulation</keyword>
<accession>A0AAD4NKS4</accession>
<dbReference type="Gene3D" id="3.30.450.20">
    <property type="entry name" value="PAS domain"/>
    <property type="match status" value="2"/>
</dbReference>
<dbReference type="InterPro" id="IPR035965">
    <property type="entry name" value="PAS-like_dom_sf"/>
</dbReference>
<evidence type="ECO:0000259" key="5">
    <source>
        <dbReference type="PROSITE" id="PS50112"/>
    </source>
</evidence>
<proteinExistence type="predicted"/>
<feature type="domain" description="PAS" evidence="5">
    <location>
        <begin position="1"/>
        <end position="49"/>
    </location>
</feature>
<evidence type="ECO:0000256" key="1">
    <source>
        <dbReference type="ARBA" id="ARBA00004123"/>
    </source>
</evidence>
<dbReference type="AlphaFoldDB" id="A0AAD4NKS4"/>
<dbReference type="EMBL" id="JAKKPZ010000001">
    <property type="protein sequence ID" value="KAI1728728.1"/>
    <property type="molecule type" value="Genomic_DNA"/>
</dbReference>
<dbReference type="PANTHER" id="PTHR23043:SF17">
    <property type="entry name" value="PROTEIN SIMILAR"/>
    <property type="match status" value="1"/>
</dbReference>
<dbReference type="GO" id="GO:0000977">
    <property type="term" value="F:RNA polymerase II transcription regulatory region sequence-specific DNA binding"/>
    <property type="evidence" value="ECO:0007669"/>
    <property type="project" value="TreeGrafter"/>
</dbReference>
<sequence length="838" mass="92349">MILYVSESVYVFLGLTQTDFIGRYLKDFIHQADYDEFNRVVISSEVGNAECAPQKDLQKSIVLRMKTVISPRGRTLNFKSALYKAIICRCRFIANAGIGGQITLIHGCSSPAGQGNQPSITGSPLAKGNEAASGVYMTRHTCDMKFTYVSDSLNYLLCQQSNKSLLGTSFYDLVHPADLTSLVTSFKELFRKGHCRTNYYRFLGANGAVVWAQTEATTVNHTTKGQRGQYILGVHSILGMQSPMDCWASQTNATDESQTEVPAAHPVHRNIKSEIVDVAEYFGKQPEFIDCVDFTPLIEPMPLATAMNLHHPSQQPAGRARRIQRANYEDDTDIAILNQNQIQSTNCMVPGVVANDDSATGLNGSDDGSQSRTRKSSYEEVLQWLFCDDDSEQNFQLGAQECNNNNNETQSFAPIQYNSNQNNNQQPSTFRAPIKVQYNTTTSYNGRSHSSGISRNEAIAGIAPVPRTATTTANTIAGKGGKCSPQQPQQPARYYSAVGAGRGRGDKAAGKWVSCSPAGRALSTHVSRGKPEQFYNGKGYEAARSSRYEQHYQQQQTGGESYPQTRNFIPRSNSEQQHNVVPIPAVSVQPGTYTMPVNSGSTANMQRAVPSTYRAVPKFMSCKNQQQRSSSNKSSFQTGVCQPIAVVTPFNVNHLPTADPNMLLPQPNRSLLQNSPLNYSSTNAYVSNSDHFCQTNISDKQQQYPQTYGNMDCGNWQDQDDLCTSYKECEQLGAQLAPFLPQEEMFELCEDIAPLDIEGLFPEFEMGDLFTIAPQKITPELGGSTDVINKQINYGNVEDPFMGASIYDIPHKKARFGSNTTYGSEFSGAGLKLQVKNI</sequence>
<evidence type="ECO:0000313" key="7">
    <source>
        <dbReference type="Proteomes" id="UP001201812"/>
    </source>
</evidence>
<keyword evidence="7" id="KW-1185">Reference proteome</keyword>
<organism evidence="6 7">
    <name type="scientific">Ditylenchus destructor</name>
    <dbReference type="NCBI Taxonomy" id="166010"/>
    <lineage>
        <taxon>Eukaryota</taxon>
        <taxon>Metazoa</taxon>
        <taxon>Ecdysozoa</taxon>
        <taxon>Nematoda</taxon>
        <taxon>Chromadorea</taxon>
        <taxon>Rhabditida</taxon>
        <taxon>Tylenchina</taxon>
        <taxon>Tylenchomorpha</taxon>
        <taxon>Sphaerularioidea</taxon>
        <taxon>Anguinidae</taxon>
        <taxon>Anguininae</taxon>
        <taxon>Ditylenchus</taxon>
    </lineage>
</organism>
<comment type="subcellular location">
    <subcellularLocation>
        <location evidence="1">Nucleus</location>
    </subcellularLocation>
</comment>
<dbReference type="SUPFAM" id="SSF55785">
    <property type="entry name" value="PYP-like sensor domain (PAS domain)"/>
    <property type="match status" value="2"/>
</dbReference>
<name>A0AAD4NKS4_9BILA</name>
<dbReference type="Pfam" id="PF14598">
    <property type="entry name" value="PAS_11"/>
    <property type="match status" value="1"/>
</dbReference>
<protein>
    <submittedName>
        <fullName evidence="6">PAS domain-containing protein</fullName>
    </submittedName>
</protein>
<dbReference type="GO" id="GO:0071456">
    <property type="term" value="P:cellular response to hypoxia"/>
    <property type="evidence" value="ECO:0007669"/>
    <property type="project" value="TreeGrafter"/>
</dbReference>
<gene>
    <name evidence="6" type="ORF">DdX_00928</name>
</gene>
<reference evidence="6" key="1">
    <citation type="submission" date="2022-01" db="EMBL/GenBank/DDBJ databases">
        <title>Genome Sequence Resource for Two Populations of Ditylenchus destructor, the Migratory Endoparasitic Phytonematode.</title>
        <authorList>
            <person name="Zhang H."/>
            <person name="Lin R."/>
            <person name="Xie B."/>
        </authorList>
    </citation>
    <scope>NUCLEOTIDE SEQUENCE</scope>
    <source>
        <strain evidence="6">BazhouSP</strain>
    </source>
</reference>
<keyword evidence="3" id="KW-0804">Transcription</keyword>
<dbReference type="PROSITE" id="PS50112">
    <property type="entry name" value="PAS"/>
    <property type="match status" value="1"/>
</dbReference>
<keyword evidence="4" id="KW-0539">Nucleus</keyword>
<evidence type="ECO:0000256" key="3">
    <source>
        <dbReference type="ARBA" id="ARBA00023163"/>
    </source>
</evidence>
<dbReference type="GO" id="GO:0005634">
    <property type="term" value="C:nucleus"/>
    <property type="evidence" value="ECO:0007669"/>
    <property type="project" value="UniProtKB-SubCell"/>
</dbReference>
<comment type="caution">
    <text evidence="6">The sequence shown here is derived from an EMBL/GenBank/DDBJ whole genome shotgun (WGS) entry which is preliminary data.</text>
</comment>
<evidence type="ECO:0000256" key="2">
    <source>
        <dbReference type="ARBA" id="ARBA00023015"/>
    </source>
</evidence>
<evidence type="ECO:0000313" key="6">
    <source>
        <dbReference type="EMBL" id="KAI1728728.1"/>
    </source>
</evidence>
<evidence type="ECO:0000256" key="4">
    <source>
        <dbReference type="ARBA" id="ARBA00023242"/>
    </source>
</evidence>
<dbReference type="InterPro" id="IPR000014">
    <property type="entry name" value="PAS"/>
</dbReference>